<name>A0A812CWP8_ACAPH</name>
<comment type="caution">
    <text evidence="2">The sequence shown here is derived from an EMBL/GenBank/DDBJ whole genome shotgun (WGS) entry which is preliminary data.</text>
</comment>
<protein>
    <recommendedName>
        <fullName evidence="1">PiggyBac transposable element-derived protein domain-containing protein</fullName>
    </recommendedName>
</protein>
<keyword evidence="3" id="KW-1185">Reference proteome</keyword>
<dbReference type="InterPro" id="IPR029526">
    <property type="entry name" value="PGBD"/>
</dbReference>
<sequence length="172" mass="19490">MTLIPENSEEEPTGLPQSGNIFIEACGTHYIPHEFLTVDEQLLVFQGHCPFRMYIPNKPEKYGIKIVMVNDVKSKYMLSGIPYLGKQGTRATEGQNLGHSFTEDLTQCYHNTKRNVTTENWFTSIPLIQVMLHNCAMTLIGTVRGNKSEIPEEMKDKTAWAQIPVPSCSRRT</sequence>
<feature type="domain" description="PiggyBac transposable element-derived protein" evidence="1">
    <location>
        <begin position="22"/>
        <end position="157"/>
    </location>
</feature>
<evidence type="ECO:0000313" key="2">
    <source>
        <dbReference type="EMBL" id="CAE1279103.1"/>
    </source>
</evidence>
<evidence type="ECO:0000313" key="3">
    <source>
        <dbReference type="Proteomes" id="UP000597762"/>
    </source>
</evidence>
<dbReference type="Pfam" id="PF13843">
    <property type="entry name" value="DDE_Tnp_1_7"/>
    <property type="match status" value="1"/>
</dbReference>
<dbReference type="EMBL" id="CAHIKZ030002006">
    <property type="protein sequence ID" value="CAE1279103.1"/>
    <property type="molecule type" value="Genomic_DNA"/>
</dbReference>
<evidence type="ECO:0000259" key="1">
    <source>
        <dbReference type="Pfam" id="PF13843"/>
    </source>
</evidence>
<proteinExistence type="predicted"/>
<dbReference type="Proteomes" id="UP000597762">
    <property type="component" value="Unassembled WGS sequence"/>
</dbReference>
<organism evidence="2 3">
    <name type="scientific">Acanthosepion pharaonis</name>
    <name type="common">Pharaoh cuttlefish</name>
    <name type="synonym">Sepia pharaonis</name>
    <dbReference type="NCBI Taxonomy" id="158019"/>
    <lineage>
        <taxon>Eukaryota</taxon>
        <taxon>Metazoa</taxon>
        <taxon>Spiralia</taxon>
        <taxon>Lophotrochozoa</taxon>
        <taxon>Mollusca</taxon>
        <taxon>Cephalopoda</taxon>
        <taxon>Coleoidea</taxon>
        <taxon>Decapodiformes</taxon>
        <taxon>Sepiida</taxon>
        <taxon>Sepiina</taxon>
        <taxon>Sepiidae</taxon>
        <taxon>Acanthosepion</taxon>
    </lineage>
</organism>
<dbReference type="PANTHER" id="PTHR46599">
    <property type="entry name" value="PIGGYBAC TRANSPOSABLE ELEMENT-DERIVED PROTEIN 4"/>
    <property type="match status" value="1"/>
</dbReference>
<dbReference type="PANTHER" id="PTHR46599:SF6">
    <property type="entry name" value="DUAL SPECIFICITY PHOSPHATASE 26"/>
    <property type="match status" value="1"/>
</dbReference>
<reference evidence="2" key="1">
    <citation type="submission" date="2021-01" db="EMBL/GenBank/DDBJ databases">
        <authorList>
            <person name="Li R."/>
            <person name="Bekaert M."/>
        </authorList>
    </citation>
    <scope>NUCLEOTIDE SEQUENCE</scope>
    <source>
        <strain evidence="2">Farmed</strain>
    </source>
</reference>
<dbReference type="OrthoDB" id="6158906at2759"/>
<accession>A0A812CWP8</accession>
<gene>
    <name evidence="2" type="ORF">SPHA_41618</name>
</gene>
<dbReference type="AlphaFoldDB" id="A0A812CWP8"/>